<dbReference type="RefSeq" id="WP_191764241.1">
    <property type="nucleotide sequence ID" value="NZ_JACSPP010000030.1"/>
</dbReference>
<accession>A0ABR8Y9E1</accession>
<dbReference type="Pfam" id="PF14322">
    <property type="entry name" value="SusD-like_3"/>
    <property type="match status" value="1"/>
</dbReference>
<dbReference type="InterPro" id="IPR033985">
    <property type="entry name" value="SusD-like_N"/>
</dbReference>
<dbReference type="Pfam" id="PF07980">
    <property type="entry name" value="SusD_RagB"/>
    <property type="match status" value="1"/>
</dbReference>
<dbReference type="PROSITE" id="PS51257">
    <property type="entry name" value="PROKAR_LIPOPROTEIN"/>
    <property type="match status" value="1"/>
</dbReference>
<dbReference type="Gene3D" id="1.25.40.390">
    <property type="match status" value="1"/>
</dbReference>
<reference evidence="8 9" key="1">
    <citation type="submission" date="2020-08" db="EMBL/GenBank/DDBJ databases">
        <title>A Genomic Blueprint of the Chicken Gut Microbiome.</title>
        <authorList>
            <person name="Gilroy R."/>
            <person name="Ravi A."/>
            <person name="Getino M."/>
            <person name="Pursley I."/>
            <person name="Horton D.L."/>
            <person name="Alikhan N.-F."/>
            <person name="Baker D."/>
            <person name="Gharbi K."/>
            <person name="Hall N."/>
            <person name="Watson M."/>
            <person name="Adriaenssens E.M."/>
            <person name="Foster-Nyarko E."/>
            <person name="Jarju S."/>
            <person name="Secka A."/>
            <person name="Antonio M."/>
            <person name="Oren A."/>
            <person name="Chaudhuri R."/>
            <person name="La Ragione R.M."/>
            <person name="Hildebrand F."/>
            <person name="Pallen M.J."/>
        </authorList>
    </citation>
    <scope>NUCLEOTIDE SEQUENCE [LARGE SCALE GENOMIC DNA]</scope>
    <source>
        <strain evidence="8 9">Sa1CVN1</strain>
    </source>
</reference>
<keyword evidence="3" id="KW-0732">Signal</keyword>
<keyword evidence="4" id="KW-0472">Membrane</keyword>
<organism evidence="8 9">
    <name type="scientific">Phocaeicola intestinalis</name>
    <dbReference type="NCBI Taxonomy" id="2762212"/>
    <lineage>
        <taxon>Bacteria</taxon>
        <taxon>Pseudomonadati</taxon>
        <taxon>Bacteroidota</taxon>
        <taxon>Bacteroidia</taxon>
        <taxon>Bacteroidales</taxon>
        <taxon>Bacteroidaceae</taxon>
        <taxon>Phocaeicola</taxon>
    </lineage>
</organism>
<comment type="similarity">
    <text evidence="2">Belongs to the SusD family.</text>
</comment>
<name>A0ABR8Y9E1_9BACT</name>
<evidence type="ECO:0000256" key="4">
    <source>
        <dbReference type="ARBA" id="ARBA00023136"/>
    </source>
</evidence>
<evidence type="ECO:0000256" key="2">
    <source>
        <dbReference type="ARBA" id="ARBA00006275"/>
    </source>
</evidence>
<dbReference type="Proteomes" id="UP000620874">
    <property type="component" value="Unassembled WGS sequence"/>
</dbReference>
<evidence type="ECO:0000313" key="8">
    <source>
        <dbReference type="EMBL" id="MBD8040819.1"/>
    </source>
</evidence>
<proteinExistence type="inferred from homology"/>
<dbReference type="InterPro" id="IPR012944">
    <property type="entry name" value="SusD_RagB_dom"/>
</dbReference>
<comment type="caution">
    <text evidence="8">The sequence shown here is derived from an EMBL/GenBank/DDBJ whole genome shotgun (WGS) entry which is preliminary data.</text>
</comment>
<dbReference type="EMBL" id="JACSPP010000030">
    <property type="protein sequence ID" value="MBD8040819.1"/>
    <property type="molecule type" value="Genomic_DNA"/>
</dbReference>
<gene>
    <name evidence="8" type="ORF">H9625_10315</name>
</gene>
<keyword evidence="5" id="KW-0998">Cell outer membrane</keyword>
<evidence type="ECO:0000256" key="5">
    <source>
        <dbReference type="ARBA" id="ARBA00023237"/>
    </source>
</evidence>
<dbReference type="SUPFAM" id="SSF48452">
    <property type="entry name" value="TPR-like"/>
    <property type="match status" value="1"/>
</dbReference>
<keyword evidence="9" id="KW-1185">Reference proteome</keyword>
<evidence type="ECO:0000313" key="9">
    <source>
        <dbReference type="Proteomes" id="UP000620874"/>
    </source>
</evidence>
<comment type="subcellular location">
    <subcellularLocation>
        <location evidence="1">Cell outer membrane</location>
    </subcellularLocation>
</comment>
<dbReference type="InterPro" id="IPR011990">
    <property type="entry name" value="TPR-like_helical_dom_sf"/>
</dbReference>
<sequence length="468" mass="52952">MKKLFITVFGTLALASCNNFIDLDPVSQQSANTFYKDSLEIDQALTAAYNALQSKEQYGGDGYPCFMEVPSDNTWDRNTTMDGGAYASFDNFNVDPTNAQLERTWIACYDGIQRCNIVITRLSNNDGNISEDFKNRKLGEAYFLRALTYFNMVRMWGDIPLITEEVTNVNDAFNHTRTSTEEIYQQIIADLQFASDNLPASYDNANIGRATKGASQTLLAKVYLTRHDWQSCLTLLNTVISSQQYRLLDNFADVFAVTNKNNAESIFEVQFDGTAEGQGYPGQDPLISGSDVNNLPSDNLLALFEANQDDRYAASVIDMGTQGWRLYKWHGTKGTNNGMNFNIMVLRYADVLLMASEAMNEISFGNPDALEYLNQIRRRSHASEYTYTELSNQEAFREAIAKERRLELAFENQRWFDLLRTGKAIEVMNHCEDGSIFKLNIQTHQLLFPIPQNQIDASGNKLTQNEGY</sequence>
<evidence type="ECO:0000256" key="3">
    <source>
        <dbReference type="ARBA" id="ARBA00022729"/>
    </source>
</evidence>
<evidence type="ECO:0000259" key="6">
    <source>
        <dbReference type="Pfam" id="PF07980"/>
    </source>
</evidence>
<protein>
    <submittedName>
        <fullName evidence="8">RagB/SusD family nutrient uptake outer membrane protein</fullName>
    </submittedName>
</protein>
<dbReference type="CDD" id="cd08977">
    <property type="entry name" value="SusD"/>
    <property type="match status" value="1"/>
</dbReference>
<feature type="domain" description="SusD-like N-terminal" evidence="7">
    <location>
        <begin position="20"/>
        <end position="224"/>
    </location>
</feature>
<evidence type="ECO:0000256" key="1">
    <source>
        <dbReference type="ARBA" id="ARBA00004442"/>
    </source>
</evidence>
<feature type="domain" description="RagB/SusD" evidence="6">
    <location>
        <begin position="304"/>
        <end position="468"/>
    </location>
</feature>
<evidence type="ECO:0000259" key="7">
    <source>
        <dbReference type="Pfam" id="PF14322"/>
    </source>
</evidence>